<dbReference type="PRINTS" id="PR00081">
    <property type="entry name" value="GDHRDH"/>
</dbReference>
<keyword evidence="4" id="KW-1185">Reference proteome</keyword>
<dbReference type="FunFam" id="3.40.50.720:FF:000084">
    <property type="entry name" value="Short-chain dehydrogenase reductase"/>
    <property type="match status" value="1"/>
</dbReference>
<comment type="caution">
    <text evidence="3">The sequence shown here is derived from an EMBL/GenBank/DDBJ whole genome shotgun (WGS) entry which is preliminary data.</text>
</comment>
<dbReference type="InterPro" id="IPR036291">
    <property type="entry name" value="NAD(P)-bd_dom_sf"/>
</dbReference>
<name>A0A7Y9F0Q5_9ACTN</name>
<dbReference type="Pfam" id="PF13561">
    <property type="entry name" value="adh_short_C2"/>
    <property type="match status" value="1"/>
</dbReference>
<dbReference type="RefSeq" id="WP_179614989.1">
    <property type="nucleotide sequence ID" value="NZ_CP059163.1"/>
</dbReference>
<dbReference type="Proteomes" id="UP000516957">
    <property type="component" value="Unassembled WGS sequence"/>
</dbReference>
<dbReference type="InterPro" id="IPR002347">
    <property type="entry name" value="SDR_fam"/>
</dbReference>
<evidence type="ECO:0000313" key="3">
    <source>
        <dbReference type="EMBL" id="NYD57191.1"/>
    </source>
</evidence>
<dbReference type="InterPro" id="IPR020904">
    <property type="entry name" value="Sc_DH/Rdtase_CS"/>
</dbReference>
<dbReference type="EC" id="1.1.1.53" evidence="3"/>
<evidence type="ECO:0000256" key="2">
    <source>
        <dbReference type="ARBA" id="ARBA00023002"/>
    </source>
</evidence>
<dbReference type="PRINTS" id="PR00080">
    <property type="entry name" value="SDRFAMILY"/>
</dbReference>
<gene>
    <name evidence="3" type="ORF">BKA08_001429</name>
</gene>
<dbReference type="PROSITE" id="PS00061">
    <property type="entry name" value="ADH_SHORT"/>
    <property type="match status" value="1"/>
</dbReference>
<comment type="similarity">
    <text evidence="1">Belongs to the short-chain dehydrogenases/reductases (SDR) family.</text>
</comment>
<dbReference type="AlphaFoldDB" id="A0A7Y9F0Q5"/>
<dbReference type="PANTHER" id="PTHR24321:SF8">
    <property type="entry name" value="ESTRADIOL 17-BETA-DEHYDROGENASE 8-RELATED"/>
    <property type="match status" value="1"/>
</dbReference>
<evidence type="ECO:0000313" key="4">
    <source>
        <dbReference type="Proteomes" id="UP000516957"/>
    </source>
</evidence>
<dbReference type="EMBL" id="JACCBE010000001">
    <property type="protein sequence ID" value="NYD57191.1"/>
    <property type="molecule type" value="Genomic_DNA"/>
</dbReference>
<sequence>MQTLTARGASVLVTDLDEAAGRAVADEAVAAGGSAVFAPGDVRDSASWATWRDLALERFDAVHVLVNNAGVFGEETILSVTRAGWQRTIGVNLKGSFLGIKTFAPVIRDAGGGAIVNVSSAAGLDQNPDPAYTASKWGVRGLTKMASQEFGPWGIRVNSIHPGYVLTAMTDFASAAMRAAKIEMTPMKRAGEAWEAAELVAFLVSDAAGFINGAEIAIDGGWTSGSQATEARRFR</sequence>
<dbReference type="SUPFAM" id="SSF51735">
    <property type="entry name" value="NAD(P)-binding Rossmann-fold domains"/>
    <property type="match status" value="1"/>
</dbReference>
<organism evidence="3 4">
    <name type="scientific">Nocardioides marinisabuli</name>
    <dbReference type="NCBI Taxonomy" id="419476"/>
    <lineage>
        <taxon>Bacteria</taxon>
        <taxon>Bacillati</taxon>
        <taxon>Actinomycetota</taxon>
        <taxon>Actinomycetes</taxon>
        <taxon>Propionibacteriales</taxon>
        <taxon>Nocardioidaceae</taxon>
        <taxon>Nocardioides</taxon>
    </lineage>
</organism>
<evidence type="ECO:0000256" key="1">
    <source>
        <dbReference type="ARBA" id="ARBA00006484"/>
    </source>
</evidence>
<accession>A0A7Y9F0Q5</accession>
<keyword evidence="2 3" id="KW-0560">Oxidoreductase</keyword>
<dbReference type="GO" id="GO:0047044">
    <property type="term" value="F:androstan-3-alpha,17-beta-diol dehydrogenase (NAD+) activity"/>
    <property type="evidence" value="ECO:0007669"/>
    <property type="project" value="UniProtKB-EC"/>
</dbReference>
<dbReference type="Gene3D" id="3.40.50.720">
    <property type="entry name" value="NAD(P)-binding Rossmann-like Domain"/>
    <property type="match status" value="1"/>
</dbReference>
<proteinExistence type="inferred from homology"/>
<protein>
    <submittedName>
        <fullName evidence="3">3alpha(Or 20beta)-hydroxysteroid dehydrogenase</fullName>
        <ecNumber evidence="3">1.1.1.53</ecNumber>
    </submittedName>
</protein>
<reference evidence="3 4" key="1">
    <citation type="submission" date="2020-07" db="EMBL/GenBank/DDBJ databases">
        <title>Sequencing the genomes of 1000 actinobacteria strains.</title>
        <authorList>
            <person name="Klenk H.-P."/>
        </authorList>
    </citation>
    <scope>NUCLEOTIDE SEQUENCE [LARGE SCALE GENOMIC DNA]</scope>
    <source>
        <strain evidence="3 4">DSM 18965</strain>
    </source>
</reference>
<dbReference type="PANTHER" id="PTHR24321">
    <property type="entry name" value="DEHYDROGENASES, SHORT CHAIN"/>
    <property type="match status" value="1"/>
</dbReference>